<evidence type="ECO:0000256" key="1">
    <source>
        <dbReference type="SAM" id="Phobius"/>
    </source>
</evidence>
<organism evidence="2">
    <name type="scientific">marine sediment metagenome</name>
    <dbReference type="NCBI Taxonomy" id="412755"/>
    <lineage>
        <taxon>unclassified sequences</taxon>
        <taxon>metagenomes</taxon>
        <taxon>ecological metagenomes</taxon>
    </lineage>
</organism>
<name>A0A0F9RVQ2_9ZZZZ</name>
<proteinExistence type="predicted"/>
<gene>
    <name evidence="2" type="ORF">LCGC14_0547060</name>
</gene>
<dbReference type="EMBL" id="LAZR01000745">
    <property type="protein sequence ID" value="KKN58904.1"/>
    <property type="molecule type" value="Genomic_DNA"/>
</dbReference>
<protein>
    <submittedName>
        <fullName evidence="2">Uncharacterized protein</fullName>
    </submittedName>
</protein>
<dbReference type="AlphaFoldDB" id="A0A0F9RVQ2"/>
<feature type="transmembrane region" description="Helical" evidence="1">
    <location>
        <begin position="6"/>
        <end position="25"/>
    </location>
</feature>
<comment type="caution">
    <text evidence="2">The sequence shown here is derived from an EMBL/GenBank/DDBJ whole genome shotgun (WGS) entry which is preliminary data.</text>
</comment>
<sequence>MVIVGYSIFIWAAATGLWLAFRWANKGLGNTNKEKSNVSNGKNHL</sequence>
<accession>A0A0F9RVQ2</accession>
<reference evidence="2" key="1">
    <citation type="journal article" date="2015" name="Nature">
        <title>Complex archaea that bridge the gap between prokaryotes and eukaryotes.</title>
        <authorList>
            <person name="Spang A."/>
            <person name="Saw J.H."/>
            <person name="Jorgensen S.L."/>
            <person name="Zaremba-Niedzwiedzka K."/>
            <person name="Martijn J."/>
            <person name="Lind A.E."/>
            <person name="van Eijk R."/>
            <person name="Schleper C."/>
            <person name="Guy L."/>
            <person name="Ettema T.J."/>
        </authorList>
    </citation>
    <scope>NUCLEOTIDE SEQUENCE</scope>
</reference>
<keyword evidence="1" id="KW-0472">Membrane</keyword>
<keyword evidence="1" id="KW-1133">Transmembrane helix</keyword>
<evidence type="ECO:0000313" key="2">
    <source>
        <dbReference type="EMBL" id="KKN58904.1"/>
    </source>
</evidence>
<keyword evidence="1" id="KW-0812">Transmembrane</keyword>